<feature type="compositionally biased region" description="Basic and acidic residues" evidence="1">
    <location>
        <begin position="300"/>
        <end position="311"/>
    </location>
</feature>
<evidence type="ECO:0000313" key="2">
    <source>
        <dbReference type="EMBL" id="RKF71106.1"/>
    </source>
</evidence>
<feature type="region of interest" description="Disordered" evidence="1">
    <location>
        <begin position="300"/>
        <end position="326"/>
    </location>
</feature>
<dbReference type="Proteomes" id="UP000283383">
    <property type="component" value="Unassembled WGS sequence"/>
</dbReference>
<comment type="caution">
    <text evidence="2">The sequence shown here is derived from an EMBL/GenBank/DDBJ whole genome shotgun (WGS) entry which is preliminary data.</text>
</comment>
<gene>
    <name evidence="2" type="ORF">GcM3_108009</name>
</gene>
<evidence type="ECO:0000313" key="3">
    <source>
        <dbReference type="Proteomes" id="UP000283383"/>
    </source>
</evidence>
<sequence length="536" mass="62573">MVAWDSLKYFRIALRLQQSQKPHQFRLIHLHHATTTKHVTGNHRIKEYKDIFYPNTSDYELELWDTKPLRKNMTISFSDILESHVKPGFALLPLESKHEETLPESEIPRYCIGELNTKKVYETKISKGKGRGSREFHFKIDVDSGHFAHSLFKSYHILSRKTARSPIEIHIHYPIKRLKVSPGPSLENVQRRKDQIAKHEQEFKEKIYGALHLWPETILRAMPEGTAITIAPVANKDEVCWVMDLGGKDKNQLFEKNRKLHQDMYEDGTGMPDKETRKRVKQDLRDVRLVVRSDLEAKRKREAKELKKQSEDSSTEDLDEEDEKLAKSVKNNSSFQGVRRSISGETSFESLTSRVDFNDIIKSTDNPALISLKKMVKIKMSLKGTMGLLHDCDFEGLGSIDCQKVYAVALLLVRQRVKELEDEQLNGTLKVQEENKMILERTKDLYHDHPDVKQLNEEIKRRLDTDLARAKRKNDDKIRIELRKMNKRRQKLMENLGPNEKRELLKFEGGWSQFMYQLKKKPKPGYTWLSRGSSTE</sequence>
<protein>
    <submittedName>
        <fullName evidence="2">Uncharacterized protein</fullName>
    </submittedName>
</protein>
<organism evidence="2 3">
    <name type="scientific">Golovinomyces cichoracearum</name>
    <dbReference type="NCBI Taxonomy" id="62708"/>
    <lineage>
        <taxon>Eukaryota</taxon>
        <taxon>Fungi</taxon>
        <taxon>Dikarya</taxon>
        <taxon>Ascomycota</taxon>
        <taxon>Pezizomycotina</taxon>
        <taxon>Leotiomycetes</taxon>
        <taxon>Erysiphales</taxon>
        <taxon>Erysiphaceae</taxon>
        <taxon>Golovinomyces</taxon>
    </lineage>
</organism>
<dbReference type="AlphaFoldDB" id="A0A420I968"/>
<feature type="compositionally biased region" description="Acidic residues" evidence="1">
    <location>
        <begin position="313"/>
        <end position="323"/>
    </location>
</feature>
<dbReference type="EMBL" id="MCBQ01010854">
    <property type="protein sequence ID" value="RKF71106.1"/>
    <property type="molecule type" value="Genomic_DNA"/>
</dbReference>
<name>A0A420I968_9PEZI</name>
<accession>A0A420I968</accession>
<evidence type="ECO:0000256" key="1">
    <source>
        <dbReference type="SAM" id="MobiDB-lite"/>
    </source>
</evidence>
<keyword evidence="3" id="KW-1185">Reference proteome</keyword>
<proteinExistence type="predicted"/>
<reference evidence="2 3" key="1">
    <citation type="journal article" date="2018" name="BMC Genomics">
        <title>Comparative genome analyses reveal sequence features reflecting distinct modes of host-adaptation between dicot and monocot powdery mildew.</title>
        <authorList>
            <person name="Wu Y."/>
            <person name="Ma X."/>
            <person name="Pan Z."/>
            <person name="Kale S.D."/>
            <person name="Song Y."/>
            <person name="King H."/>
            <person name="Zhang Q."/>
            <person name="Presley C."/>
            <person name="Deng X."/>
            <person name="Wei C.I."/>
            <person name="Xiao S."/>
        </authorList>
    </citation>
    <scope>NUCLEOTIDE SEQUENCE [LARGE SCALE GENOMIC DNA]</scope>
    <source>
        <strain evidence="2">UMSG3</strain>
    </source>
</reference>